<dbReference type="HOGENOM" id="CLU_2722494_0_0_1"/>
<protein>
    <submittedName>
        <fullName evidence="2">Uncharacterized protein</fullName>
    </submittedName>
</protein>
<proteinExistence type="predicted"/>
<keyword evidence="3" id="KW-1185">Reference proteome</keyword>
<organism evidence="2 3">
    <name type="scientific">Collybiopsis luxurians FD-317 M1</name>
    <dbReference type="NCBI Taxonomy" id="944289"/>
    <lineage>
        <taxon>Eukaryota</taxon>
        <taxon>Fungi</taxon>
        <taxon>Dikarya</taxon>
        <taxon>Basidiomycota</taxon>
        <taxon>Agaricomycotina</taxon>
        <taxon>Agaricomycetes</taxon>
        <taxon>Agaricomycetidae</taxon>
        <taxon>Agaricales</taxon>
        <taxon>Marasmiineae</taxon>
        <taxon>Omphalotaceae</taxon>
        <taxon>Collybiopsis</taxon>
        <taxon>Collybiopsis luxurians</taxon>
    </lineage>
</organism>
<feature type="compositionally biased region" description="Pro residues" evidence="1">
    <location>
        <begin position="40"/>
        <end position="52"/>
    </location>
</feature>
<evidence type="ECO:0000313" key="3">
    <source>
        <dbReference type="Proteomes" id="UP000053593"/>
    </source>
</evidence>
<reference evidence="2 3" key="1">
    <citation type="submission" date="2014-04" db="EMBL/GenBank/DDBJ databases">
        <title>Evolutionary Origins and Diversification of the Mycorrhizal Mutualists.</title>
        <authorList>
            <consortium name="DOE Joint Genome Institute"/>
            <consortium name="Mycorrhizal Genomics Consortium"/>
            <person name="Kohler A."/>
            <person name="Kuo A."/>
            <person name="Nagy L.G."/>
            <person name="Floudas D."/>
            <person name="Copeland A."/>
            <person name="Barry K.W."/>
            <person name="Cichocki N."/>
            <person name="Veneault-Fourrey C."/>
            <person name="LaButti K."/>
            <person name="Lindquist E.A."/>
            <person name="Lipzen A."/>
            <person name="Lundell T."/>
            <person name="Morin E."/>
            <person name="Murat C."/>
            <person name="Riley R."/>
            <person name="Ohm R."/>
            <person name="Sun H."/>
            <person name="Tunlid A."/>
            <person name="Henrissat B."/>
            <person name="Grigoriev I.V."/>
            <person name="Hibbett D.S."/>
            <person name="Martin F."/>
        </authorList>
    </citation>
    <scope>NUCLEOTIDE SEQUENCE [LARGE SCALE GENOMIC DNA]</scope>
    <source>
        <strain evidence="2 3">FD-317 M1</strain>
    </source>
</reference>
<name>A0A0D0BF01_9AGAR</name>
<evidence type="ECO:0000256" key="1">
    <source>
        <dbReference type="SAM" id="MobiDB-lite"/>
    </source>
</evidence>
<evidence type="ECO:0000313" key="2">
    <source>
        <dbReference type="EMBL" id="KIK62370.1"/>
    </source>
</evidence>
<feature type="region of interest" description="Disordered" evidence="1">
    <location>
        <begin position="1"/>
        <end position="72"/>
    </location>
</feature>
<dbReference type="EMBL" id="KN834767">
    <property type="protein sequence ID" value="KIK62370.1"/>
    <property type="molecule type" value="Genomic_DNA"/>
</dbReference>
<gene>
    <name evidence="2" type="ORF">GYMLUDRAFT_41801</name>
</gene>
<dbReference type="Proteomes" id="UP000053593">
    <property type="component" value="Unassembled WGS sequence"/>
</dbReference>
<dbReference type="AlphaFoldDB" id="A0A0D0BF01"/>
<accession>A0A0D0BF01</accession>
<sequence length="72" mass="7568">MTTNTAALPENKGKVGYNSDEESRKFNMLPREPLNYSVPGPRPGGPIKPPVSGPVRGTGPRGDGSQTSTSTK</sequence>